<dbReference type="PANTHER" id="PTHR35007:SF2">
    <property type="entry name" value="PILUS ASSEMBLE PROTEIN"/>
    <property type="match status" value="1"/>
</dbReference>
<evidence type="ECO:0000256" key="1">
    <source>
        <dbReference type="ARBA" id="ARBA00004651"/>
    </source>
</evidence>
<keyword evidence="9" id="KW-1185">Reference proteome</keyword>
<evidence type="ECO:0000256" key="3">
    <source>
        <dbReference type="ARBA" id="ARBA00022692"/>
    </source>
</evidence>
<organism evidence="8 9">
    <name type="scientific">Alteromonas aquimaris</name>
    <dbReference type="NCBI Taxonomy" id="2998417"/>
    <lineage>
        <taxon>Bacteria</taxon>
        <taxon>Pseudomonadati</taxon>
        <taxon>Pseudomonadota</taxon>
        <taxon>Gammaproteobacteria</taxon>
        <taxon>Alteromonadales</taxon>
        <taxon>Alteromonadaceae</taxon>
        <taxon>Alteromonas/Salinimonas group</taxon>
        <taxon>Alteromonas</taxon>
    </lineage>
</organism>
<keyword evidence="4 6" id="KW-1133">Transmembrane helix</keyword>
<dbReference type="PANTHER" id="PTHR35007">
    <property type="entry name" value="INTEGRAL MEMBRANE PROTEIN-RELATED"/>
    <property type="match status" value="1"/>
</dbReference>
<reference evidence="8" key="1">
    <citation type="submission" date="2022-11" db="EMBL/GenBank/DDBJ databases">
        <title>Alteromonas sp. nov., isolated from sea water of the Qingdao.</title>
        <authorList>
            <person name="Wang Q."/>
        </authorList>
    </citation>
    <scope>NUCLEOTIDE SEQUENCE</scope>
    <source>
        <strain evidence="8">ASW11-7</strain>
    </source>
</reference>
<feature type="domain" description="Type II secretion system protein GspF" evidence="7">
    <location>
        <begin position="181"/>
        <end position="308"/>
    </location>
</feature>
<accession>A0ABT3P993</accession>
<feature type="transmembrane region" description="Helical" evidence="6">
    <location>
        <begin position="112"/>
        <end position="131"/>
    </location>
</feature>
<name>A0ABT3P993_9ALTE</name>
<evidence type="ECO:0000259" key="7">
    <source>
        <dbReference type="Pfam" id="PF00482"/>
    </source>
</evidence>
<dbReference type="EMBL" id="JAPFRD010000011">
    <property type="protein sequence ID" value="MCW8109352.1"/>
    <property type="molecule type" value="Genomic_DNA"/>
</dbReference>
<feature type="transmembrane region" description="Helical" evidence="6">
    <location>
        <begin position="293"/>
        <end position="314"/>
    </location>
</feature>
<sequence length="324" mass="35659">MESLLSFVQTFTRDEQLINYAVLGIALLAGLTFAIALFYIISGMYSPIKRKVDTLRNETTAAAGEPNYHAYLESTLTKVGNSKVFASALKRDKATRTLLIHAGFHSENALKVYYAIRLFSLLLGVGVAFLINTQFTDLSTMISLYLILAVIGGFFILPGIVLGKLAASRMGKLRKCFPDALDLLVVCCESGLGLLESFQRVSKELRAVHPYLAEELSLVVKKVKVGIPLAQALEEFGHRTGLDDIRGLNSVIVQSIRLGTGVAETVRVYAEEYRDKRLQAAEEMAAKVAVKMVFPMMVCIWPSFFIVAIGPAVIKVVQVWDLAF</sequence>
<evidence type="ECO:0000313" key="8">
    <source>
        <dbReference type="EMBL" id="MCW8109352.1"/>
    </source>
</evidence>
<keyword evidence="2" id="KW-1003">Cell membrane</keyword>
<keyword evidence="5 6" id="KW-0472">Membrane</keyword>
<protein>
    <submittedName>
        <fullName evidence="8">Type II secretion system F family protein</fullName>
    </submittedName>
</protein>
<gene>
    <name evidence="8" type="ORF">OPS25_12655</name>
</gene>
<evidence type="ECO:0000256" key="6">
    <source>
        <dbReference type="SAM" id="Phobius"/>
    </source>
</evidence>
<feature type="transmembrane region" description="Helical" evidence="6">
    <location>
        <begin position="143"/>
        <end position="165"/>
    </location>
</feature>
<evidence type="ECO:0000256" key="4">
    <source>
        <dbReference type="ARBA" id="ARBA00022989"/>
    </source>
</evidence>
<comment type="caution">
    <text evidence="8">The sequence shown here is derived from an EMBL/GenBank/DDBJ whole genome shotgun (WGS) entry which is preliminary data.</text>
</comment>
<keyword evidence="3 6" id="KW-0812">Transmembrane</keyword>
<dbReference type="RefSeq" id="WP_265618105.1">
    <property type="nucleotide sequence ID" value="NZ_JAPFRD010000011.1"/>
</dbReference>
<evidence type="ECO:0000256" key="5">
    <source>
        <dbReference type="ARBA" id="ARBA00023136"/>
    </source>
</evidence>
<feature type="transmembrane region" description="Helical" evidence="6">
    <location>
        <begin position="20"/>
        <end position="41"/>
    </location>
</feature>
<dbReference type="Pfam" id="PF00482">
    <property type="entry name" value="T2SSF"/>
    <property type="match status" value="1"/>
</dbReference>
<comment type="subcellular location">
    <subcellularLocation>
        <location evidence="1">Cell membrane</location>
        <topology evidence="1">Multi-pass membrane protein</topology>
    </subcellularLocation>
</comment>
<dbReference type="InterPro" id="IPR018076">
    <property type="entry name" value="T2SS_GspF_dom"/>
</dbReference>
<proteinExistence type="predicted"/>
<dbReference type="Proteomes" id="UP001142810">
    <property type="component" value="Unassembled WGS sequence"/>
</dbReference>
<evidence type="ECO:0000256" key="2">
    <source>
        <dbReference type="ARBA" id="ARBA00022475"/>
    </source>
</evidence>
<evidence type="ECO:0000313" key="9">
    <source>
        <dbReference type="Proteomes" id="UP001142810"/>
    </source>
</evidence>